<keyword evidence="1" id="KW-0732">Signal</keyword>
<name>A0A1N7M6N1_9RHOB</name>
<protein>
    <recommendedName>
        <fullName evidence="4">SH3 domain-containing protein</fullName>
    </recommendedName>
</protein>
<evidence type="ECO:0000313" key="3">
    <source>
        <dbReference type="Proteomes" id="UP000186141"/>
    </source>
</evidence>
<dbReference type="Proteomes" id="UP000186141">
    <property type="component" value="Unassembled WGS sequence"/>
</dbReference>
<gene>
    <name evidence="2" type="ORF">SAMN05421774_102459</name>
</gene>
<keyword evidence="3" id="KW-1185">Reference proteome</keyword>
<dbReference type="AlphaFoldDB" id="A0A1N7M6N1"/>
<evidence type="ECO:0000313" key="2">
    <source>
        <dbReference type="EMBL" id="SIS81765.1"/>
    </source>
</evidence>
<organism evidence="2 3">
    <name type="scientific">Gemmobacter megaterium</name>
    <dbReference type="NCBI Taxonomy" id="1086013"/>
    <lineage>
        <taxon>Bacteria</taxon>
        <taxon>Pseudomonadati</taxon>
        <taxon>Pseudomonadota</taxon>
        <taxon>Alphaproteobacteria</taxon>
        <taxon>Rhodobacterales</taxon>
        <taxon>Paracoccaceae</taxon>
        <taxon>Gemmobacter</taxon>
    </lineage>
</organism>
<evidence type="ECO:0008006" key="4">
    <source>
        <dbReference type="Google" id="ProtNLM"/>
    </source>
</evidence>
<dbReference type="EMBL" id="FTOT01000002">
    <property type="protein sequence ID" value="SIS81765.1"/>
    <property type="molecule type" value="Genomic_DNA"/>
</dbReference>
<dbReference type="RefSeq" id="WP_076529638.1">
    <property type="nucleotide sequence ID" value="NZ_BMEH01000002.1"/>
</dbReference>
<dbReference type="OrthoDB" id="7392270at2"/>
<accession>A0A1N7M6N1</accession>
<sequence>MIRLATVATCLLVLVSASPVAAQQGWVVGPLPLGDALTLRTGPAPDFEAIGQLASGTGPLSRETCVRLITDPAETHVPNLPEWCRMARNGQMLGWVAARYLSPADEALRLVRGWRGEGDACRIAGETALTVEYLDDSADLVACPDGHPELSSLQQDRRARIVGHILGHTLLSVPR</sequence>
<feature type="signal peptide" evidence="1">
    <location>
        <begin position="1"/>
        <end position="22"/>
    </location>
</feature>
<reference evidence="2 3" key="1">
    <citation type="submission" date="2017-01" db="EMBL/GenBank/DDBJ databases">
        <authorList>
            <person name="Mah S.A."/>
            <person name="Swanson W.J."/>
            <person name="Moy G.W."/>
            <person name="Vacquier V.D."/>
        </authorList>
    </citation>
    <scope>NUCLEOTIDE SEQUENCE [LARGE SCALE GENOMIC DNA]</scope>
    <source>
        <strain evidence="2 3">DSM 26375</strain>
    </source>
</reference>
<proteinExistence type="predicted"/>
<evidence type="ECO:0000256" key="1">
    <source>
        <dbReference type="SAM" id="SignalP"/>
    </source>
</evidence>
<dbReference type="STRING" id="1086013.SAMN05421774_102459"/>
<feature type="chain" id="PRO_5013201711" description="SH3 domain-containing protein" evidence="1">
    <location>
        <begin position="23"/>
        <end position="175"/>
    </location>
</feature>